<evidence type="ECO:0008006" key="3">
    <source>
        <dbReference type="Google" id="ProtNLM"/>
    </source>
</evidence>
<keyword evidence="2" id="KW-1185">Reference proteome</keyword>
<organism evidence="1 2">
    <name type="scientific">Streptomyces gilvifuscus</name>
    <dbReference type="NCBI Taxonomy" id="1550617"/>
    <lineage>
        <taxon>Bacteria</taxon>
        <taxon>Bacillati</taxon>
        <taxon>Actinomycetota</taxon>
        <taxon>Actinomycetes</taxon>
        <taxon>Kitasatosporales</taxon>
        <taxon>Streptomycetaceae</taxon>
        <taxon>Streptomyces</taxon>
    </lineage>
</organism>
<evidence type="ECO:0000313" key="1">
    <source>
        <dbReference type="EMBL" id="MDC2961303.1"/>
    </source>
</evidence>
<sequence>MPRPLSTNAHLPAVQRGTETTTDLIVSPVGADADLRAAIEDLKLGRYRAARDLLARTGPNWALRTRRSQLLAAGAGEGGVFKAWLEEESGSADASMMWARVLTRAALAAHRSGTNRDLVARAAGLARQACMRAMALRPECPVAWVCLLQLAQLPFDPYHFDPQWRSRVLPWDRLRDPTMPLRGPWPLLEEINRRDPGSREGHHRMREFFLHRGGPTAAMNYAAWVVASQPTSGELDLLPLYAMRDVYAARHGNGHGSALQFWQTAQVAHYACQARDRWFASVPPVHHGWLSVLDLNHLAHALVACGEDARAVFEAMGPYATPEPWQTINRSLGRSYDWTTEFLRIRSAALREHARG</sequence>
<protein>
    <recommendedName>
        <fullName evidence="3">DUF4034 domain-containing protein</fullName>
    </recommendedName>
</protein>
<reference evidence="1 2" key="1">
    <citation type="journal article" date="2015" name="Int. J. Syst. Evol. Microbiol.">
        <title>Streptomyces gilvifuscus sp. nov., an actinomycete that produces antibacterial compounds isolated from soil.</title>
        <authorList>
            <person name="Nguyen T.M."/>
            <person name="Kim J."/>
        </authorList>
    </citation>
    <scope>NUCLEOTIDE SEQUENCE [LARGE SCALE GENOMIC DNA]</scope>
    <source>
        <strain evidence="1 2">T113</strain>
    </source>
</reference>
<name>A0ABT5G8T8_9ACTN</name>
<accession>A0ABT5G8T8</accession>
<gene>
    <name evidence="1" type="ORF">PO587_43455</name>
</gene>
<dbReference type="Proteomes" id="UP001221328">
    <property type="component" value="Unassembled WGS sequence"/>
</dbReference>
<comment type="caution">
    <text evidence="1">The sequence shown here is derived from an EMBL/GenBank/DDBJ whole genome shotgun (WGS) entry which is preliminary data.</text>
</comment>
<dbReference type="RefSeq" id="WP_272179138.1">
    <property type="nucleotide sequence ID" value="NZ_JAQOSK010000033.1"/>
</dbReference>
<proteinExistence type="predicted"/>
<dbReference type="EMBL" id="JAQOSK010000033">
    <property type="protein sequence ID" value="MDC2961303.1"/>
    <property type="molecule type" value="Genomic_DNA"/>
</dbReference>
<evidence type="ECO:0000313" key="2">
    <source>
        <dbReference type="Proteomes" id="UP001221328"/>
    </source>
</evidence>